<keyword evidence="2" id="KW-1185">Reference proteome</keyword>
<proteinExistence type="predicted"/>
<protein>
    <submittedName>
        <fullName evidence="1">Uncharacterized protein</fullName>
    </submittedName>
</protein>
<name>A0A6I1MVA2_9CLOT</name>
<accession>A0A6I1MVA2</accession>
<dbReference type="Proteomes" id="UP000430345">
    <property type="component" value="Unassembled WGS sequence"/>
</dbReference>
<comment type="caution">
    <text evidence="1">The sequence shown here is derived from an EMBL/GenBank/DDBJ whole genome shotgun (WGS) entry which is preliminary data.</text>
</comment>
<dbReference type="AlphaFoldDB" id="A0A6I1MVA2"/>
<evidence type="ECO:0000313" key="2">
    <source>
        <dbReference type="Proteomes" id="UP000430345"/>
    </source>
</evidence>
<sequence>MQSINYLFTNYLLADLVSNDNPNKYFNSEKVNETLNSMWNKMHLKYGKEKKENLLISIENLDISKKLIIIKFPKPEITPESLYAGFILGEKIEKGILFTFDMSPGFDFNKAQIKTEQNYTLFKWINGKRNLIKSYSEDNLQHFSKILKENL</sequence>
<reference evidence="1 2" key="1">
    <citation type="submission" date="2019-10" db="EMBL/GenBank/DDBJ databases">
        <title>The Genome Sequence of Clostridium tarantellae Isolated from Fish Brain.</title>
        <authorList>
            <person name="Bano L."/>
            <person name="Kiel M."/>
            <person name="Sales G."/>
            <person name="Doxey A.C."/>
            <person name="Mansfield M.J."/>
            <person name="Schiavone M."/>
            <person name="Rossetto O."/>
            <person name="Pirazzini M."/>
            <person name="Dobrindt U."/>
            <person name="Montecucco C."/>
        </authorList>
    </citation>
    <scope>NUCLEOTIDE SEQUENCE [LARGE SCALE GENOMIC DNA]</scope>
    <source>
        <strain evidence="1 2">DSM 3997</strain>
    </source>
</reference>
<evidence type="ECO:0000313" key="1">
    <source>
        <dbReference type="EMBL" id="MPQ44771.1"/>
    </source>
</evidence>
<dbReference type="EMBL" id="WHJC01000310">
    <property type="protein sequence ID" value="MPQ44771.1"/>
    <property type="molecule type" value="Genomic_DNA"/>
</dbReference>
<dbReference type="RefSeq" id="WP_152891524.1">
    <property type="nucleotide sequence ID" value="NZ_WHJC01000310.1"/>
</dbReference>
<organism evidence="1 2">
    <name type="scientific">Clostridium tarantellae</name>
    <dbReference type="NCBI Taxonomy" id="39493"/>
    <lineage>
        <taxon>Bacteria</taxon>
        <taxon>Bacillati</taxon>
        <taxon>Bacillota</taxon>
        <taxon>Clostridia</taxon>
        <taxon>Eubacteriales</taxon>
        <taxon>Clostridiaceae</taxon>
        <taxon>Clostridium</taxon>
    </lineage>
</organism>
<gene>
    <name evidence="1" type="ORF">GBZ86_13600</name>
</gene>